<keyword evidence="2" id="KW-0238">DNA-binding</keyword>
<dbReference type="AlphaFoldDB" id="A0A6P0GDX2"/>
<dbReference type="EMBL" id="JAAGWE010000002">
    <property type="protein sequence ID" value="NEM04559.1"/>
    <property type="molecule type" value="Genomic_DNA"/>
</dbReference>
<dbReference type="InterPro" id="IPR036388">
    <property type="entry name" value="WH-like_DNA-bd_sf"/>
</dbReference>
<name>A0A6P0GDX2_9ACTN</name>
<protein>
    <submittedName>
        <fullName evidence="6">Helix-turn-helix transcriptional regulator</fullName>
    </submittedName>
</protein>
<dbReference type="Pfam" id="PF01638">
    <property type="entry name" value="HxlR"/>
    <property type="match status" value="1"/>
</dbReference>
<evidence type="ECO:0000256" key="1">
    <source>
        <dbReference type="ARBA" id="ARBA00023015"/>
    </source>
</evidence>
<feature type="compositionally biased region" description="Basic and acidic residues" evidence="4">
    <location>
        <begin position="192"/>
        <end position="205"/>
    </location>
</feature>
<evidence type="ECO:0000256" key="4">
    <source>
        <dbReference type="SAM" id="MobiDB-lite"/>
    </source>
</evidence>
<dbReference type="Proteomes" id="UP000471126">
    <property type="component" value="Unassembled WGS sequence"/>
</dbReference>
<organism evidence="6 7">
    <name type="scientific">Geodermatophilus normandii</name>
    <dbReference type="NCBI Taxonomy" id="1137989"/>
    <lineage>
        <taxon>Bacteria</taxon>
        <taxon>Bacillati</taxon>
        <taxon>Actinomycetota</taxon>
        <taxon>Actinomycetes</taxon>
        <taxon>Geodermatophilales</taxon>
        <taxon>Geodermatophilaceae</taxon>
        <taxon>Geodermatophilus</taxon>
    </lineage>
</organism>
<feature type="domain" description="HTH hxlR-type" evidence="5">
    <location>
        <begin position="54"/>
        <end position="153"/>
    </location>
</feature>
<dbReference type="InterPro" id="IPR002577">
    <property type="entry name" value="HTH_HxlR"/>
</dbReference>
<evidence type="ECO:0000259" key="5">
    <source>
        <dbReference type="PROSITE" id="PS51118"/>
    </source>
</evidence>
<dbReference type="PANTHER" id="PTHR33204:SF18">
    <property type="entry name" value="TRANSCRIPTIONAL REGULATORY PROTEIN"/>
    <property type="match status" value="1"/>
</dbReference>
<evidence type="ECO:0000256" key="2">
    <source>
        <dbReference type="ARBA" id="ARBA00023125"/>
    </source>
</evidence>
<proteinExistence type="predicted"/>
<dbReference type="InterPro" id="IPR036390">
    <property type="entry name" value="WH_DNA-bd_sf"/>
</dbReference>
<dbReference type="Gene3D" id="1.10.10.10">
    <property type="entry name" value="Winged helix-like DNA-binding domain superfamily/Winged helix DNA-binding domain"/>
    <property type="match status" value="1"/>
</dbReference>
<gene>
    <name evidence="6" type="ORF">GCU54_00740</name>
</gene>
<feature type="region of interest" description="Disordered" evidence="4">
    <location>
        <begin position="183"/>
        <end position="205"/>
    </location>
</feature>
<sequence>MDPGSDLLGLHVQPSSCAHGSSSEPSVTYAAPVTADTLPAPDGPASDVYDRARCSVAGTLAVVGEKWSLLVLREAFLGVRRFADLQRALGAPKAVLTDRLNSLVAQDLLVRVPYRDEGARQRSEYRLTERGRDLYPAVVALMQWGDRWLATDGAPPLELSHRDCGAPVSLSLRCAAGHEVGGPRDVVATPAGHERAGETRDTPAG</sequence>
<evidence type="ECO:0000256" key="3">
    <source>
        <dbReference type="ARBA" id="ARBA00023163"/>
    </source>
</evidence>
<evidence type="ECO:0000313" key="7">
    <source>
        <dbReference type="Proteomes" id="UP000471126"/>
    </source>
</evidence>
<dbReference type="SUPFAM" id="SSF46785">
    <property type="entry name" value="Winged helix' DNA-binding domain"/>
    <property type="match status" value="1"/>
</dbReference>
<comment type="caution">
    <text evidence="6">The sequence shown here is derived from an EMBL/GenBank/DDBJ whole genome shotgun (WGS) entry which is preliminary data.</text>
</comment>
<keyword evidence="3" id="KW-0804">Transcription</keyword>
<dbReference type="PANTHER" id="PTHR33204">
    <property type="entry name" value="TRANSCRIPTIONAL REGULATOR, MARR FAMILY"/>
    <property type="match status" value="1"/>
</dbReference>
<reference evidence="6 7" key="1">
    <citation type="submission" date="2019-12" db="EMBL/GenBank/DDBJ databases">
        <title>WGS of CPCC 203550 I12A-02606.</title>
        <authorList>
            <person name="Jiang Z."/>
        </authorList>
    </citation>
    <scope>NUCLEOTIDE SEQUENCE [LARGE SCALE GENOMIC DNA]</scope>
    <source>
        <strain evidence="6 7">I12A-02606</strain>
    </source>
</reference>
<dbReference type="PROSITE" id="PS51118">
    <property type="entry name" value="HTH_HXLR"/>
    <property type="match status" value="1"/>
</dbReference>
<evidence type="ECO:0000313" key="6">
    <source>
        <dbReference type="EMBL" id="NEM04559.1"/>
    </source>
</evidence>
<accession>A0A6P0GDX2</accession>
<dbReference type="GO" id="GO:0003677">
    <property type="term" value="F:DNA binding"/>
    <property type="evidence" value="ECO:0007669"/>
    <property type="project" value="UniProtKB-KW"/>
</dbReference>
<keyword evidence="1" id="KW-0805">Transcription regulation</keyword>